<evidence type="ECO:0000313" key="2">
    <source>
        <dbReference type="Proteomes" id="UP000269396"/>
    </source>
</evidence>
<dbReference type="Proteomes" id="UP000269396">
    <property type="component" value="Unassembled WGS sequence"/>
</dbReference>
<dbReference type="InterPro" id="IPR036397">
    <property type="entry name" value="RNaseH_sf"/>
</dbReference>
<dbReference type="AlphaFoldDB" id="A0A183PME5"/>
<sequence length="177" mass="20185">MVQREVYAGLLSEFKNNSKVVSHDDLKGLSLITLDGLLCVGGRLRYSDFPNAFRHPIILPSRHLVTEVIIRHCHKEQEHIGKSLEKRYGYVFTCLQTRAVHIELMYSLNTDSFIMALLRFIGRRRKPPEIYSDSGSSFVGAVSELRRFVQQSNQQKINIELSARQIHPATGLEFGEG</sequence>
<dbReference type="SUPFAM" id="SSF53098">
    <property type="entry name" value="Ribonuclease H-like"/>
    <property type="match status" value="1"/>
</dbReference>
<dbReference type="GO" id="GO:0003676">
    <property type="term" value="F:nucleic acid binding"/>
    <property type="evidence" value="ECO:0007669"/>
    <property type="project" value="InterPro"/>
</dbReference>
<dbReference type="PANTHER" id="PTHR47331">
    <property type="entry name" value="PHD-TYPE DOMAIN-CONTAINING PROTEIN"/>
    <property type="match status" value="1"/>
</dbReference>
<protein>
    <submittedName>
        <fullName evidence="1">Uncharacterized protein</fullName>
    </submittedName>
</protein>
<organism evidence="1 2">
    <name type="scientific">Schistosoma mattheei</name>
    <dbReference type="NCBI Taxonomy" id="31246"/>
    <lineage>
        <taxon>Eukaryota</taxon>
        <taxon>Metazoa</taxon>
        <taxon>Spiralia</taxon>
        <taxon>Lophotrochozoa</taxon>
        <taxon>Platyhelminthes</taxon>
        <taxon>Trematoda</taxon>
        <taxon>Digenea</taxon>
        <taxon>Strigeidida</taxon>
        <taxon>Schistosomatoidea</taxon>
        <taxon>Schistosomatidae</taxon>
        <taxon>Schistosoma</taxon>
    </lineage>
</organism>
<dbReference type="EMBL" id="UZAL01035977">
    <property type="protein sequence ID" value="VDP68861.1"/>
    <property type="molecule type" value="Genomic_DNA"/>
</dbReference>
<dbReference type="PANTHER" id="PTHR47331:SF1">
    <property type="entry name" value="GAG-LIKE PROTEIN"/>
    <property type="match status" value="1"/>
</dbReference>
<dbReference type="STRING" id="31246.A0A183PME5"/>
<proteinExistence type="predicted"/>
<gene>
    <name evidence="1" type="ORF">SMTD_LOCUS15531</name>
</gene>
<accession>A0A183PME5</accession>
<reference evidence="1 2" key="1">
    <citation type="submission" date="2018-11" db="EMBL/GenBank/DDBJ databases">
        <authorList>
            <consortium name="Pathogen Informatics"/>
        </authorList>
    </citation>
    <scope>NUCLEOTIDE SEQUENCE [LARGE SCALE GENOMIC DNA]</scope>
    <source>
        <strain>Denwood</strain>
        <strain evidence="2">Zambia</strain>
    </source>
</reference>
<evidence type="ECO:0000313" key="1">
    <source>
        <dbReference type="EMBL" id="VDP68861.1"/>
    </source>
</evidence>
<keyword evidence="2" id="KW-1185">Reference proteome</keyword>
<dbReference type="InterPro" id="IPR012337">
    <property type="entry name" value="RNaseH-like_sf"/>
</dbReference>
<name>A0A183PME5_9TREM</name>
<dbReference type="Gene3D" id="3.30.420.10">
    <property type="entry name" value="Ribonuclease H-like superfamily/Ribonuclease H"/>
    <property type="match status" value="1"/>
</dbReference>